<evidence type="ECO:0000313" key="2">
    <source>
        <dbReference type="Proteomes" id="UP001576780"/>
    </source>
</evidence>
<dbReference type="Proteomes" id="UP001576780">
    <property type="component" value="Unassembled WGS sequence"/>
</dbReference>
<dbReference type="EMBL" id="JBHFNT010000002">
    <property type="protein sequence ID" value="MFB2832903.1"/>
    <property type="molecule type" value="Genomic_DNA"/>
</dbReference>
<dbReference type="RefSeq" id="WP_413275380.1">
    <property type="nucleotide sequence ID" value="NZ_JBHFNT010000002.1"/>
</dbReference>
<name>A0ABV4WCT5_9CYAN</name>
<proteinExistence type="predicted"/>
<protein>
    <submittedName>
        <fullName evidence="1">Uncharacterized protein</fullName>
    </submittedName>
</protein>
<organism evidence="1 2">
    <name type="scientific">Floridaenema evergladense BLCC-F167</name>
    <dbReference type="NCBI Taxonomy" id="3153639"/>
    <lineage>
        <taxon>Bacteria</taxon>
        <taxon>Bacillati</taxon>
        <taxon>Cyanobacteriota</taxon>
        <taxon>Cyanophyceae</taxon>
        <taxon>Oscillatoriophycideae</taxon>
        <taxon>Aerosakkonematales</taxon>
        <taxon>Aerosakkonemataceae</taxon>
        <taxon>Floridanema</taxon>
        <taxon>Floridanema evergladense</taxon>
    </lineage>
</organism>
<accession>A0ABV4WCT5</accession>
<evidence type="ECO:0000313" key="1">
    <source>
        <dbReference type="EMBL" id="MFB2832903.1"/>
    </source>
</evidence>
<reference evidence="1 2" key="1">
    <citation type="submission" date="2024-09" db="EMBL/GenBank/DDBJ databases">
        <title>Floridaenema gen nov. (Aerosakkonemataceae, Aerosakkonematales ord. nov., Cyanobacteria) from benthic tropical and subtropical fresh waters, with the description of four new species.</title>
        <authorList>
            <person name="Moretto J.A."/>
            <person name="Berthold D.E."/>
            <person name="Lefler F.W."/>
            <person name="Huang I.-S."/>
            <person name="Laughinghouse H. IV."/>
        </authorList>
    </citation>
    <scope>NUCLEOTIDE SEQUENCE [LARGE SCALE GENOMIC DNA]</scope>
    <source>
        <strain evidence="1 2">BLCC-F167</strain>
    </source>
</reference>
<sequence length="59" mass="6754">MEPTEEQYLIVNALETLELLISSRYDRETGHWYILTTSSALPISMILPNGEIVPTTWES</sequence>
<comment type="caution">
    <text evidence="1">The sequence shown here is derived from an EMBL/GenBank/DDBJ whole genome shotgun (WGS) entry which is preliminary data.</text>
</comment>
<gene>
    <name evidence="1" type="ORF">ACE1CA_00055</name>
</gene>
<keyword evidence="2" id="KW-1185">Reference proteome</keyword>